<dbReference type="Proteomes" id="UP000799537">
    <property type="component" value="Unassembled WGS sequence"/>
</dbReference>
<sequence length="485" mass="55056">MPEPLHLTFGIELEFMCVFRRGAFNNQEPDLLPTSEELNGNISAGHALQYFLHAANVPATGWEELGTVPLNAVPYSRWCVKEDCIQLSPQELNTLPEGYFEEAIEISSRILSFIGDDWRGEIRTVLNVLAMMQRRFDAHFLSNDSTGFHVHIGNAGGAPMPFDTVKRIFQLTTAHERVIDSMHASSRVLAPAHKEDDTFPLLLYGPVSYFHIRDDEEFDLDNNNLFGWLERIEDMHTFEDFCEMFTGDLDSNALSGHSSAVNFDNLWSETYEDTTNTVEFRQHVGTIDYAEIIAWVTFLANLTNFCHNTTDVNFMNLMLQATDMDFTAIDLMRIINCPDDIIQHYDYEGEGEGAIIGMLPQPGIDTTMTDTLLALAAQNDDEVSDNTDRLRVKRLINDKLACEHYGFDSALGRLPINQPLLEQMLMRAYRKVSQCMFTICDLRLPGGKSQAKSVVFKLWAEMLRDYDPTLGPSQPAIVDPLRKLW</sequence>
<dbReference type="RefSeq" id="XP_033660810.1">
    <property type="nucleotide sequence ID" value="XM_033809519.1"/>
</dbReference>
<evidence type="ECO:0000313" key="1">
    <source>
        <dbReference type="EMBL" id="KAF2159921.1"/>
    </source>
</evidence>
<dbReference type="GeneID" id="54562791"/>
<name>A0A6A6BYQ7_ZASCE</name>
<dbReference type="Pfam" id="PF12224">
    <property type="entry name" value="Amidoligase_2"/>
    <property type="match status" value="1"/>
</dbReference>
<evidence type="ECO:0000313" key="2">
    <source>
        <dbReference type="Proteomes" id="UP000799537"/>
    </source>
</evidence>
<dbReference type="EMBL" id="ML993631">
    <property type="protein sequence ID" value="KAF2159921.1"/>
    <property type="molecule type" value="Genomic_DNA"/>
</dbReference>
<accession>A0A6A6BYQ7</accession>
<reference evidence="1" key="1">
    <citation type="journal article" date="2020" name="Stud. Mycol.">
        <title>101 Dothideomycetes genomes: a test case for predicting lifestyles and emergence of pathogens.</title>
        <authorList>
            <person name="Haridas S."/>
            <person name="Albert R."/>
            <person name="Binder M."/>
            <person name="Bloem J."/>
            <person name="Labutti K."/>
            <person name="Salamov A."/>
            <person name="Andreopoulos B."/>
            <person name="Baker S."/>
            <person name="Barry K."/>
            <person name="Bills G."/>
            <person name="Bluhm B."/>
            <person name="Cannon C."/>
            <person name="Castanera R."/>
            <person name="Culley D."/>
            <person name="Daum C."/>
            <person name="Ezra D."/>
            <person name="Gonzalez J."/>
            <person name="Henrissat B."/>
            <person name="Kuo A."/>
            <person name="Liang C."/>
            <person name="Lipzen A."/>
            <person name="Lutzoni F."/>
            <person name="Magnuson J."/>
            <person name="Mondo S."/>
            <person name="Nolan M."/>
            <person name="Ohm R."/>
            <person name="Pangilinan J."/>
            <person name="Park H.-J."/>
            <person name="Ramirez L."/>
            <person name="Alfaro M."/>
            <person name="Sun H."/>
            <person name="Tritt A."/>
            <person name="Yoshinaga Y."/>
            <person name="Zwiers L.-H."/>
            <person name="Turgeon B."/>
            <person name="Goodwin S."/>
            <person name="Spatafora J."/>
            <person name="Crous P."/>
            <person name="Grigoriev I."/>
        </authorList>
    </citation>
    <scope>NUCLEOTIDE SEQUENCE</scope>
    <source>
        <strain evidence="1">ATCC 36951</strain>
    </source>
</reference>
<gene>
    <name evidence="1" type="ORF">M409DRAFT_29530</name>
</gene>
<dbReference type="AlphaFoldDB" id="A0A6A6BYQ7"/>
<protein>
    <submittedName>
        <fullName evidence="1">Uncharacterized protein</fullName>
    </submittedName>
</protein>
<dbReference type="PANTHER" id="PTHR36847:SF1">
    <property type="entry name" value="AMIDOLIGASE ENZYME"/>
    <property type="match status" value="1"/>
</dbReference>
<keyword evidence="2" id="KW-1185">Reference proteome</keyword>
<proteinExistence type="predicted"/>
<dbReference type="InterPro" id="IPR022025">
    <property type="entry name" value="Amidoligase_2"/>
</dbReference>
<organism evidence="1 2">
    <name type="scientific">Zasmidium cellare ATCC 36951</name>
    <dbReference type="NCBI Taxonomy" id="1080233"/>
    <lineage>
        <taxon>Eukaryota</taxon>
        <taxon>Fungi</taxon>
        <taxon>Dikarya</taxon>
        <taxon>Ascomycota</taxon>
        <taxon>Pezizomycotina</taxon>
        <taxon>Dothideomycetes</taxon>
        <taxon>Dothideomycetidae</taxon>
        <taxon>Mycosphaerellales</taxon>
        <taxon>Mycosphaerellaceae</taxon>
        <taxon>Zasmidium</taxon>
    </lineage>
</organism>
<dbReference type="OrthoDB" id="412402at2759"/>
<dbReference type="PANTHER" id="PTHR36847">
    <property type="entry name" value="AMIDOLIGASE ENZYME"/>
    <property type="match status" value="1"/>
</dbReference>